<dbReference type="InterPro" id="IPR028082">
    <property type="entry name" value="Peripla_BP_I"/>
</dbReference>
<name>A0A5C1ECM1_9RHOO</name>
<dbReference type="PANTHER" id="PTHR47151:SF2">
    <property type="entry name" value="AMINO ACID BINDING PROTEIN"/>
    <property type="match status" value="1"/>
</dbReference>
<evidence type="ECO:0000256" key="4">
    <source>
        <dbReference type="ARBA" id="ARBA00022970"/>
    </source>
</evidence>
<keyword evidence="4" id="KW-0029">Amino-acid transport</keyword>
<evidence type="ECO:0000313" key="7">
    <source>
        <dbReference type="EMBL" id="QEL66405.1"/>
    </source>
</evidence>
<dbReference type="RefSeq" id="WP_149426257.1">
    <property type="nucleotide sequence ID" value="NZ_CP022579.1"/>
</dbReference>
<feature type="signal peptide" evidence="5">
    <location>
        <begin position="1"/>
        <end position="30"/>
    </location>
</feature>
<dbReference type="Gene3D" id="3.40.50.2300">
    <property type="match status" value="2"/>
</dbReference>
<dbReference type="CDD" id="cd06342">
    <property type="entry name" value="PBP1_ABC_LIVBP-like"/>
    <property type="match status" value="1"/>
</dbReference>
<evidence type="ECO:0000256" key="2">
    <source>
        <dbReference type="ARBA" id="ARBA00022448"/>
    </source>
</evidence>
<dbReference type="KEGG" id="otr:OTERR_29290"/>
<dbReference type="PRINTS" id="PR00337">
    <property type="entry name" value="LEUILEVALBP"/>
</dbReference>
<evidence type="ECO:0000313" key="8">
    <source>
        <dbReference type="Proteomes" id="UP000323671"/>
    </source>
</evidence>
<dbReference type="PROSITE" id="PS51257">
    <property type="entry name" value="PROKAR_LIPOPROTEIN"/>
    <property type="match status" value="1"/>
</dbReference>
<reference evidence="7 8" key="1">
    <citation type="submission" date="2017-07" db="EMBL/GenBank/DDBJ databases">
        <title>Complete genome sequence of Oryzomicrobium terrae TPP412.</title>
        <authorList>
            <person name="Chiu L.-W."/>
            <person name="Lo K.-J."/>
            <person name="Tsai Y.-M."/>
            <person name="Lin S.-S."/>
            <person name="Kuo C.-H."/>
            <person name="Liu C.-T."/>
        </authorList>
    </citation>
    <scope>NUCLEOTIDE SEQUENCE [LARGE SCALE GENOMIC DNA]</scope>
    <source>
        <strain evidence="7 8">TPP412</strain>
    </source>
</reference>
<keyword evidence="3 5" id="KW-0732">Signal</keyword>
<dbReference type="SUPFAM" id="SSF53822">
    <property type="entry name" value="Periplasmic binding protein-like I"/>
    <property type="match status" value="1"/>
</dbReference>
<feature type="chain" id="PRO_5022813548" evidence="5">
    <location>
        <begin position="31"/>
        <end position="425"/>
    </location>
</feature>
<dbReference type="PANTHER" id="PTHR47151">
    <property type="entry name" value="LEU/ILE/VAL-BINDING ABC TRANSPORTER SUBUNIT"/>
    <property type="match status" value="1"/>
</dbReference>
<evidence type="ECO:0000256" key="5">
    <source>
        <dbReference type="SAM" id="SignalP"/>
    </source>
</evidence>
<dbReference type="AlphaFoldDB" id="A0A5C1ECM1"/>
<dbReference type="EMBL" id="CP022579">
    <property type="protein sequence ID" value="QEL66405.1"/>
    <property type="molecule type" value="Genomic_DNA"/>
</dbReference>
<dbReference type="InterPro" id="IPR000709">
    <property type="entry name" value="Leu_Ile_Val-bd"/>
</dbReference>
<sequence>MTKTCPARPAYPHPLASAAPLALLIAAALAGCGNKEEPKPAATPATAPAVAPTITVRIGHVGPLTGPQAHLGKDNEDGALLAIDDLNAQGIEIGGAKAKFELLSEDDQADPKQGTIVAQKLVDAKVNGIVGHLNSGTTIPASKIYFDAGIPQVSGSATNPKYTQQGFNTAFRVMTNDVQQGLVLGEYGVKKLGAKKIALVDDRTAYGQGLADEVEKSIKANGGEVVAREFTNDKATDFKAILTKIKSKKPDLIVYAGMDAQAGPLMKQLRELGIKSNFLTGDGGCTPEFMKLAGEAAEGQMCSLPGVPLDKMPGGPAFVNKFKVKFNTDIQLYAPYVYDATMVLADAMKRAGSADPAKYLPEVAKTDYQGVTARIAFDAKGDLKSGPISLYKYAGGKLQFVETVGGGAGGSGGDAPVPAKGDGQK</sequence>
<evidence type="ECO:0000256" key="1">
    <source>
        <dbReference type="ARBA" id="ARBA00010062"/>
    </source>
</evidence>
<gene>
    <name evidence="7" type="primary">livK</name>
    <name evidence="7" type="ORF">OTERR_29290</name>
</gene>
<accession>A0A5C1ECM1</accession>
<dbReference type="GO" id="GO:0006865">
    <property type="term" value="P:amino acid transport"/>
    <property type="evidence" value="ECO:0007669"/>
    <property type="project" value="UniProtKB-KW"/>
</dbReference>
<dbReference type="Proteomes" id="UP000323671">
    <property type="component" value="Chromosome"/>
</dbReference>
<comment type="similarity">
    <text evidence="1">Belongs to the leucine-binding protein family.</text>
</comment>
<evidence type="ECO:0000256" key="3">
    <source>
        <dbReference type="ARBA" id="ARBA00022729"/>
    </source>
</evidence>
<feature type="domain" description="Leucine-binding protein" evidence="6">
    <location>
        <begin position="55"/>
        <end position="394"/>
    </location>
</feature>
<organism evidence="7 8">
    <name type="scientific">Oryzomicrobium terrae</name>
    <dbReference type="NCBI Taxonomy" id="1735038"/>
    <lineage>
        <taxon>Bacteria</taxon>
        <taxon>Pseudomonadati</taxon>
        <taxon>Pseudomonadota</taxon>
        <taxon>Betaproteobacteria</taxon>
        <taxon>Rhodocyclales</taxon>
        <taxon>Rhodocyclaceae</taxon>
        <taxon>Oryzomicrobium</taxon>
    </lineage>
</organism>
<proteinExistence type="inferred from homology"/>
<protein>
    <submittedName>
        <fullName evidence="7">Branched-chain amino acid ABC transporter substrate-binding protein</fullName>
    </submittedName>
</protein>
<keyword evidence="8" id="KW-1185">Reference proteome</keyword>
<keyword evidence="2" id="KW-0813">Transport</keyword>
<dbReference type="InterPro" id="IPR028081">
    <property type="entry name" value="Leu-bd"/>
</dbReference>
<evidence type="ECO:0000259" key="6">
    <source>
        <dbReference type="Pfam" id="PF13458"/>
    </source>
</evidence>
<dbReference type="Pfam" id="PF13458">
    <property type="entry name" value="Peripla_BP_6"/>
    <property type="match status" value="1"/>
</dbReference>